<dbReference type="InterPro" id="IPR011993">
    <property type="entry name" value="PH-like_dom_sf"/>
</dbReference>
<comment type="caution">
    <text evidence="4">The sequence shown here is derived from an EMBL/GenBank/DDBJ whole genome shotgun (WGS) entry which is preliminary data.</text>
</comment>
<reference evidence="4 5" key="1">
    <citation type="journal article" date="2019" name="PLoS Negl. Trop. Dis.">
        <title>Whole genome sequencing of Entamoeba nuttalli reveals mammalian host-related molecular signatures and a novel octapeptide-repeat surface protein.</title>
        <authorList>
            <person name="Tanaka M."/>
            <person name="Makiuchi T."/>
            <person name="Komiyama T."/>
            <person name="Shiina T."/>
            <person name="Osaki K."/>
            <person name="Tachibana H."/>
        </authorList>
    </citation>
    <scope>NUCLEOTIDE SEQUENCE [LARGE SCALE GENOMIC DNA]</scope>
    <source>
        <strain evidence="4 5">P19-061405</strain>
    </source>
</reference>
<organism evidence="4 5">
    <name type="scientific">Entamoeba nuttalli</name>
    <dbReference type="NCBI Taxonomy" id="412467"/>
    <lineage>
        <taxon>Eukaryota</taxon>
        <taxon>Amoebozoa</taxon>
        <taxon>Evosea</taxon>
        <taxon>Archamoebae</taxon>
        <taxon>Mastigamoebida</taxon>
        <taxon>Entamoebidae</taxon>
        <taxon>Entamoeba</taxon>
    </lineage>
</organism>
<dbReference type="Pfam" id="PF06058">
    <property type="entry name" value="DCP1"/>
    <property type="match status" value="1"/>
</dbReference>
<protein>
    <submittedName>
        <fullName evidence="4">Uncharacterized protein</fullName>
    </submittedName>
</protein>
<dbReference type="InterPro" id="IPR010334">
    <property type="entry name" value="Dcp1"/>
</dbReference>
<dbReference type="EMBL" id="BAAFRS010000179">
    <property type="protein sequence ID" value="GAB1224179.1"/>
    <property type="molecule type" value="Genomic_DNA"/>
</dbReference>
<evidence type="ECO:0000256" key="2">
    <source>
        <dbReference type="ARBA" id="ARBA00008778"/>
    </source>
</evidence>
<dbReference type="Proteomes" id="UP001628156">
    <property type="component" value="Unassembled WGS sequence"/>
</dbReference>
<evidence type="ECO:0000313" key="5">
    <source>
        <dbReference type="Proteomes" id="UP001628156"/>
    </source>
</evidence>
<keyword evidence="5" id="KW-1185">Reference proteome</keyword>
<name>A0ABQ0DMV1_9EUKA</name>
<comment type="subcellular location">
    <subcellularLocation>
        <location evidence="1">Cytoplasm</location>
    </subcellularLocation>
</comment>
<evidence type="ECO:0000256" key="1">
    <source>
        <dbReference type="ARBA" id="ARBA00004496"/>
    </source>
</evidence>
<accession>A0ABQ0DMV1</accession>
<dbReference type="Gene3D" id="2.30.29.30">
    <property type="entry name" value="Pleckstrin-homology domain (PH domain)/Phosphotyrosine-binding domain (PTB)"/>
    <property type="match status" value="1"/>
</dbReference>
<keyword evidence="3" id="KW-0963">Cytoplasm</keyword>
<sequence length="160" mass="18270">MNPPIPDKQVSEIVTPSQIQLINLRALQGFFPIIESVIMNCGVVSVYELRSEGGKEITDVGCRGPLFLVQTRHKELWLVVLNQSSFGIYHTIVSEQTQFQQQDRYLTLTHLDNQCLVQFCFISQSANEECTNVVSRLRRELSDTVRFGRLLKQAVTYCSM</sequence>
<proteinExistence type="inferred from homology"/>
<comment type="similarity">
    <text evidence="2">Belongs to the DCP1 family.</text>
</comment>
<evidence type="ECO:0000256" key="3">
    <source>
        <dbReference type="ARBA" id="ARBA00022490"/>
    </source>
</evidence>
<evidence type="ECO:0000313" key="4">
    <source>
        <dbReference type="EMBL" id="GAB1224179.1"/>
    </source>
</evidence>
<gene>
    <name evidence="4" type="ORF">ENUP19_0179G0019</name>
</gene>